<gene>
    <name evidence="3" type="ORF">B0T14DRAFT_501419</name>
</gene>
<feature type="compositionally biased region" description="Low complexity" evidence="1">
    <location>
        <begin position="549"/>
        <end position="560"/>
    </location>
</feature>
<dbReference type="AlphaFoldDB" id="A0AA40CAP2"/>
<proteinExistence type="predicted"/>
<reference evidence="3" key="1">
    <citation type="submission" date="2023-06" db="EMBL/GenBank/DDBJ databases">
        <title>Genome-scale phylogeny and comparative genomics of the fungal order Sordariales.</title>
        <authorList>
            <consortium name="Lawrence Berkeley National Laboratory"/>
            <person name="Hensen N."/>
            <person name="Bonometti L."/>
            <person name="Westerberg I."/>
            <person name="Brannstrom I.O."/>
            <person name="Guillou S."/>
            <person name="Cros-Aarteil S."/>
            <person name="Calhoun S."/>
            <person name="Haridas S."/>
            <person name="Kuo A."/>
            <person name="Mondo S."/>
            <person name="Pangilinan J."/>
            <person name="Riley R."/>
            <person name="Labutti K."/>
            <person name="Andreopoulos B."/>
            <person name="Lipzen A."/>
            <person name="Chen C."/>
            <person name="Yanf M."/>
            <person name="Daum C."/>
            <person name="Ng V."/>
            <person name="Clum A."/>
            <person name="Steindorff A."/>
            <person name="Ohm R."/>
            <person name="Martin F."/>
            <person name="Silar P."/>
            <person name="Natvig D."/>
            <person name="Lalanne C."/>
            <person name="Gautier V."/>
            <person name="Ament-Velasquez S.L."/>
            <person name="Kruys A."/>
            <person name="Hutchinson M.I."/>
            <person name="Powell A.J."/>
            <person name="Barry K."/>
            <person name="Miller A.N."/>
            <person name="Grigoriev I.V."/>
            <person name="Debuchy R."/>
            <person name="Gladieux P."/>
            <person name="Thoren M.H."/>
            <person name="Johannesson H."/>
        </authorList>
    </citation>
    <scope>NUCLEOTIDE SEQUENCE</scope>
    <source>
        <strain evidence="3">CBS 606.72</strain>
    </source>
</reference>
<feature type="domain" description="Heterokaryon incompatibility" evidence="2">
    <location>
        <begin position="47"/>
        <end position="250"/>
    </location>
</feature>
<organism evidence="3 4">
    <name type="scientific">Immersiella caudata</name>
    <dbReference type="NCBI Taxonomy" id="314043"/>
    <lineage>
        <taxon>Eukaryota</taxon>
        <taxon>Fungi</taxon>
        <taxon>Dikarya</taxon>
        <taxon>Ascomycota</taxon>
        <taxon>Pezizomycotina</taxon>
        <taxon>Sordariomycetes</taxon>
        <taxon>Sordariomycetidae</taxon>
        <taxon>Sordariales</taxon>
        <taxon>Lasiosphaeriaceae</taxon>
        <taxon>Immersiella</taxon>
    </lineage>
</organism>
<dbReference type="EMBL" id="JAULSU010000001">
    <property type="protein sequence ID" value="KAK0631280.1"/>
    <property type="molecule type" value="Genomic_DNA"/>
</dbReference>
<dbReference type="PANTHER" id="PTHR24148:SF73">
    <property type="entry name" value="HET DOMAIN PROTEIN (AFU_ORTHOLOGUE AFUA_8G01020)"/>
    <property type="match status" value="1"/>
</dbReference>
<dbReference type="InterPro" id="IPR010730">
    <property type="entry name" value="HET"/>
</dbReference>
<evidence type="ECO:0000313" key="3">
    <source>
        <dbReference type="EMBL" id="KAK0631280.1"/>
    </source>
</evidence>
<evidence type="ECO:0000256" key="1">
    <source>
        <dbReference type="SAM" id="MobiDB-lite"/>
    </source>
</evidence>
<dbReference type="Proteomes" id="UP001175000">
    <property type="component" value="Unassembled WGS sequence"/>
</dbReference>
<evidence type="ECO:0000259" key="2">
    <source>
        <dbReference type="Pfam" id="PF06985"/>
    </source>
</evidence>
<feature type="compositionally biased region" description="Polar residues" evidence="1">
    <location>
        <begin position="565"/>
        <end position="577"/>
    </location>
</feature>
<keyword evidence="4" id="KW-1185">Reference proteome</keyword>
<dbReference type="PANTHER" id="PTHR24148">
    <property type="entry name" value="ANKYRIN REPEAT DOMAIN-CONTAINING PROTEIN 39 HOMOLOG-RELATED"/>
    <property type="match status" value="1"/>
</dbReference>
<protein>
    <submittedName>
        <fullName evidence="3">Heterokaryon incompatibility protein-domain-containing protein</fullName>
    </submittedName>
</protein>
<dbReference type="Pfam" id="PF06985">
    <property type="entry name" value="HET"/>
    <property type="match status" value="1"/>
</dbReference>
<dbReference type="InterPro" id="IPR052895">
    <property type="entry name" value="HetReg/Transcr_Mod"/>
</dbReference>
<comment type="caution">
    <text evidence="3">The sequence shown here is derived from an EMBL/GenBank/DDBJ whole genome shotgun (WGS) entry which is preliminary data.</text>
</comment>
<accession>A0AA40CAP2</accession>
<feature type="region of interest" description="Disordered" evidence="1">
    <location>
        <begin position="539"/>
        <end position="615"/>
    </location>
</feature>
<evidence type="ECO:0000313" key="4">
    <source>
        <dbReference type="Proteomes" id="UP001175000"/>
    </source>
</evidence>
<sequence>MAPLSYKYQTLADTHSIRLLYIRHDETKPHALSLSLREVDLDSIPEFLALSYTWRSPVYAPETAKPEPSPERYYDVECDDKTTTVSSNLLHFFQNVLAILQRPQSHQTPRENRKSASKLKLEDLLTTLPIWIDALCIDQANSSERQHQVLLMDRIYSRAKHVIVWLSPLELDPKGSVVWVHNTFIPAVAKLTASDPAFVTTCLAVDPLCESRKIVDRLGAPICTHWAVTWLGFANFLDRHRWFDRGWVVQVVALGRPQHISVLCGRTELSWVRLSAFSRFLHQTGWAQSLRNTLNSRIMGRARAEDGMRWTVGSNRRAIGWRIRSIEDIRRLVDAGPIKGMGRGDAMRLWILRASSLIGILRSSDFEDHRDHVYGGLGMLSKLLPEGVGSPITPDYGVAVGEVFTSVASTFITGTRTLLELSQVEDRRHRRYSHLPSWVPDYSVHPGDSRIRAMSEFDLSSIPLLNDAPHIPPPIVEGPKMVVHGIRLDTCGPAALRFYSDSTRFRNNLLDLLLSATAIHTTMAQIFFTTLNRGNPKPLIRASPLEQPQGGSSSLLWLQSDTPRKTPNSSNPSTTAGSLAPPNLSPSTISFSPVKPSKPRTIPLRGGAKSSQAPWGGSRRTTIFLYLVIH</sequence>
<name>A0AA40CAP2_9PEZI</name>